<dbReference type="Pfam" id="PF12796">
    <property type="entry name" value="Ank_2"/>
    <property type="match status" value="2"/>
</dbReference>
<evidence type="ECO:0000256" key="3">
    <source>
        <dbReference type="PROSITE-ProRule" id="PRU00023"/>
    </source>
</evidence>
<feature type="repeat" description="ANK" evidence="3">
    <location>
        <begin position="540"/>
        <end position="573"/>
    </location>
</feature>
<dbReference type="PANTHER" id="PTHR46680">
    <property type="entry name" value="NF-KAPPA-B INHIBITOR ALPHA"/>
    <property type="match status" value="1"/>
</dbReference>
<gene>
    <name evidence="4" type="ORF">RBEAN4_1144</name>
</gene>
<feature type="repeat" description="ANK" evidence="3">
    <location>
        <begin position="506"/>
        <end position="539"/>
    </location>
</feature>
<feature type="repeat" description="ANK" evidence="3">
    <location>
        <begin position="574"/>
        <end position="597"/>
    </location>
</feature>
<evidence type="ECO:0000256" key="2">
    <source>
        <dbReference type="ARBA" id="ARBA00023043"/>
    </source>
</evidence>
<evidence type="ECO:0000313" key="4">
    <source>
        <dbReference type="EMBL" id="KJV90142.1"/>
    </source>
</evidence>
<dbReference type="InterPro" id="IPR036770">
    <property type="entry name" value="Ankyrin_rpt-contain_sf"/>
</dbReference>
<dbReference type="Gene3D" id="1.25.40.20">
    <property type="entry name" value="Ankyrin repeat-containing domain"/>
    <property type="match status" value="2"/>
</dbReference>
<comment type="caution">
    <text evidence="4">The sequence shown here is derived from an EMBL/GenBank/DDBJ whole genome shotgun (WGS) entry which is preliminary data.</text>
</comment>
<organism evidence="4 5">
    <name type="scientific">Rickettsia bellii str. RML An4</name>
    <dbReference type="NCBI Taxonomy" id="1359193"/>
    <lineage>
        <taxon>Bacteria</taxon>
        <taxon>Pseudomonadati</taxon>
        <taxon>Pseudomonadota</taxon>
        <taxon>Alphaproteobacteria</taxon>
        <taxon>Rickettsiales</taxon>
        <taxon>Rickettsiaceae</taxon>
        <taxon>Rickettsieae</taxon>
        <taxon>Rickettsia</taxon>
        <taxon>belli group</taxon>
    </lineage>
</organism>
<dbReference type="SMART" id="SM00248">
    <property type="entry name" value="ANK"/>
    <property type="match status" value="6"/>
</dbReference>
<proteinExistence type="predicted"/>
<dbReference type="InterPro" id="IPR002110">
    <property type="entry name" value="Ankyrin_rpt"/>
</dbReference>
<dbReference type="PROSITE" id="PS50088">
    <property type="entry name" value="ANK_REPEAT"/>
    <property type="match status" value="5"/>
</dbReference>
<reference evidence="4 5" key="1">
    <citation type="submission" date="2015-02" db="EMBL/GenBank/DDBJ databases">
        <title>Genome Sequencing of Rickettsiales.</title>
        <authorList>
            <person name="Daugherty S.C."/>
            <person name="Su Q."/>
            <person name="Abolude K."/>
            <person name="Beier-Sexton M."/>
            <person name="Carlyon J.A."/>
            <person name="Carter R."/>
            <person name="Day N.P."/>
            <person name="Dumler S.J."/>
            <person name="Dyachenko V."/>
            <person name="Godinez A."/>
            <person name="Kurtti T.J."/>
            <person name="Lichay M."/>
            <person name="Mullins K.E."/>
            <person name="Ott S."/>
            <person name="Pappas-Brown V."/>
            <person name="Paris D.H."/>
            <person name="Patel P."/>
            <person name="Richards A.L."/>
            <person name="Sadzewicz L."/>
            <person name="Sears K."/>
            <person name="Seidman D."/>
            <person name="Sengamalay N."/>
            <person name="Stenos J."/>
            <person name="Tallon L.J."/>
            <person name="Vincent G."/>
            <person name="Fraser C.M."/>
            <person name="Munderloh U."/>
            <person name="Dunning-Hotopp J.C."/>
        </authorList>
    </citation>
    <scope>NUCLEOTIDE SEQUENCE [LARGE SCALE GENOMIC DNA]</scope>
    <source>
        <strain evidence="4 5">RML An4</strain>
    </source>
</reference>
<dbReference type="SUPFAM" id="SSF48403">
    <property type="entry name" value="Ankyrin repeat"/>
    <property type="match status" value="1"/>
</dbReference>
<dbReference type="InterPro" id="IPR051070">
    <property type="entry name" value="NF-kappa-B_inhibitor"/>
</dbReference>
<dbReference type="GO" id="GO:0005829">
    <property type="term" value="C:cytosol"/>
    <property type="evidence" value="ECO:0007669"/>
    <property type="project" value="TreeGrafter"/>
</dbReference>
<name>A0A0F3QD13_RICBE</name>
<dbReference type="AlphaFoldDB" id="A0A0F3QD13"/>
<keyword evidence="2 3" id="KW-0040">ANK repeat</keyword>
<keyword evidence="5" id="KW-1185">Reference proteome</keyword>
<evidence type="ECO:0000313" key="5">
    <source>
        <dbReference type="Proteomes" id="UP000033661"/>
    </source>
</evidence>
<sequence length="686" mass="78841">MEAKVNLLPAKELYSIIEGNLESIIQDIYPLEYDKQKEAIKHIAEQISSNDSIQTKDNYPEIDEEITEINQLLAEQKKRQAFNQEEQKKICKQTAELIESEILENIGSSTELEKKYLNKLNQITSIEEKKALINEYKTSLQDLNKQNFQNLQKQQSNLRGRKEVTNVEEHKLVKEGIVTKEEIEPYLSNYDLLCTLAEHSHMTDDDGVSLVKKLFEAARNFYPDKPLQGLKDLMDIPDEKSVDLLKDNILKLLSDKQISFIDINYIESRELYKINEIDIKSNFKLIECVIAGICPLTLRKLIELGKIDNFDKKELELIAAFFEKDTKNLSNYQGIKISNELSKILLGLHESQDSTIYELIEFILDDLIQFINVTELGKEIFPIATFFDKNDIIRTLMEEKIDFYSRSVDNKVIVNFDEDIFRYLINLEEFDINAEDKNGNTLLHAAIDQGKSEVVKFLTSYKNLEVNTKDLGGNSPLHLAIKSNNPEIVEMLLSYENINVNEKDKYGDTTLHKAIRSYNHKIIEMLLLREEIDVNEKDNQGETPLHGAVKSNRPEIVKMLLLRKETDVNEKDNQGKTPLHKAVDNDKPEIVKVLLSREDIKINELNKGKETALLIAFSNEKINIVKMLLSHKNMDTKQKEIFSFLEISREDEAKTPINDGVSILGASEAESYGESLHNKDASSYSL</sequence>
<keyword evidence="1" id="KW-0677">Repeat</keyword>
<dbReference type="PATRIC" id="fig|1359193.3.peg.1105"/>
<dbReference type="Proteomes" id="UP000033661">
    <property type="component" value="Unassembled WGS sequence"/>
</dbReference>
<dbReference type="PANTHER" id="PTHR46680:SF3">
    <property type="entry name" value="NF-KAPPA-B INHIBITOR CACTUS"/>
    <property type="match status" value="1"/>
</dbReference>
<evidence type="ECO:0000256" key="1">
    <source>
        <dbReference type="ARBA" id="ARBA00022737"/>
    </source>
</evidence>
<accession>A0A0F3QD13</accession>
<feature type="repeat" description="ANK" evidence="3">
    <location>
        <begin position="438"/>
        <end position="458"/>
    </location>
</feature>
<protein>
    <submittedName>
        <fullName evidence="4">Ankyrin repeat family protein</fullName>
    </submittedName>
</protein>
<feature type="repeat" description="ANK" evidence="3">
    <location>
        <begin position="472"/>
        <end position="494"/>
    </location>
</feature>
<dbReference type="GO" id="GO:0071356">
    <property type="term" value="P:cellular response to tumor necrosis factor"/>
    <property type="evidence" value="ECO:0007669"/>
    <property type="project" value="TreeGrafter"/>
</dbReference>
<dbReference type="PROSITE" id="PS50297">
    <property type="entry name" value="ANK_REP_REGION"/>
    <property type="match status" value="4"/>
</dbReference>
<dbReference type="Pfam" id="PF00023">
    <property type="entry name" value="Ank"/>
    <property type="match status" value="1"/>
</dbReference>
<dbReference type="GO" id="GO:0051059">
    <property type="term" value="F:NF-kappaB binding"/>
    <property type="evidence" value="ECO:0007669"/>
    <property type="project" value="TreeGrafter"/>
</dbReference>
<dbReference type="RefSeq" id="WP_081178409.1">
    <property type="nucleotide sequence ID" value="NZ_LAOI01000001.1"/>
</dbReference>
<dbReference type="EMBL" id="LAOI01000001">
    <property type="protein sequence ID" value="KJV90142.1"/>
    <property type="molecule type" value="Genomic_DNA"/>
</dbReference>